<sequence length="93" mass="10044">MTTAKTLSALFTSRGRCRVTILVVETAGETYTLTELATEAGVTKGTVFRALPGYLQCGLLEQLPDEKVYRADPDAPLVEALGQLIESIDSRDP</sequence>
<feature type="domain" description="HTH iclR-type" evidence="1">
    <location>
        <begin position="24"/>
        <end position="64"/>
    </location>
</feature>
<dbReference type="RefSeq" id="WP_227230869.1">
    <property type="nucleotide sequence ID" value="NZ_JAJCVJ010000002.1"/>
</dbReference>
<dbReference type="Proteomes" id="UP001596201">
    <property type="component" value="Unassembled WGS sequence"/>
</dbReference>
<dbReference type="InterPro" id="IPR005471">
    <property type="entry name" value="Tscrpt_reg_IclR_N"/>
</dbReference>
<protein>
    <submittedName>
        <fullName evidence="2">Helix-turn-helix domain-containing protein</fullName>
    </submittedName>
</protein>
<evidence type="ECO:0000313" key="2">
    <source>
        <dbReference type="EMBL" id="MFC5368597.1"/>
    </source>
</evidence>
<keyword evidence="3" id="KW-1185">Reference proteome</keyword>
<evidence type="ECO:0000313" key="3">
    <source>
        <dbReference type="Proteomes" id="UP001596201"/>
    </source>
</evidence>
<name>A0ABD5REW3_9EURY</name>
<dbReference type="InterPro" id="IPR036390">
    <property type="entry name" value="WH_DNA-bd_sf"/>
</dbReference>
<dbReference type="Pfam" id="PF09339">
    <property type="entry name" value="HTH_IclR"/>
    <property type="match status" value="1"/>
</dbReference>
<dbReference type="AlphaFoldDB" id="A0ABD5REW3"/>
<dbReference type="Gene3D" id="1.10.10.10">
    <property type="entry name" value="Winged helix-like DNA-binding domain superfamily/Winged helix DNA-binding domain"/>
    <property type="match status" value="1"/>
</dbReference>
<proteinExistence type="predicted"/>
<dbReference type="SUPFAM" id="SSF46785">
    <property type="entry name" value="Winged helix' DNA-binding domain"/>
    <property type="match status" value="1"/>
</dbReference>
<gene>
    <name evidence="2" type="ORF">ACFPJ5_16860</name>
</gene>
<dbReference type="EMBL" id="JBHSKX010000002">
    <property type="protein sequence ID" value="MFC5368597.1"/>
    <property type="molecule type" value="Genomic_DNA"/>
</dbReference>
<dbReference type="InterPro" id="IPR036388">
    <property type="entry name" value="WH-like_DNA-bd_sf"/>
</dbReference>
<evidence type="ECO:0000259" key="1">
    <source>
        <dbReference type="Pfam" id="PF09339"/>
    </source>
</evidence>
<accession>A0ABD5REW3</accession>
<reference evidence="2 3" key="1">
    <citation type="journal article" date="2019" name="Int. J. Syst. Evol. Microbiol.">
        <title>The Global Catalogue of Microorganisms (GCM) 10K type strain sequencing project: providing services to taxonomists for standard genome sequencing and annotation.</title>
        <authorList>
            <consortium name="The Broad Institute Genomics Platform"/>
            <consortium name="The Broad Institute Genome Sequencing Center for Infectious Disease"/>
            <person name="Wu L."/>
            <person name="Ma J."/>
        </authorList>
    </citation>
    <scope>NUCLEOTIDE SEQUENCE [LARGE SCALE GENOMIC DNA]</scope>
    <source>
        <strain evidence="2 3">CGMCC 1.12237</strain>
    </source>
</reference>
<comment type="caution">
    <text evidence="2">The sequence shown here is derived from an EMBL/GenBank/DDBJ whole genome shotgun (WGS) entry which is preliminary data.</text>
</comment>
<organism evidence="2 3">
    <name type="scientific">Salinirubrum litoreum</name>
    <dbReference type="NCBI Taxonomy" id="1126234"/>
    <lineage>
        <taxon>Archaea</taxon>
        <taxon>Methanobacteriati</taxon>
        <taxon>Methanobacteriota</taxon>
        <taxon>Stenosarchaea group</taxon>
        <taxon>Halobacteria</taxon>
        <taxon>Halobacteriales</taxon>
        <taxon>Haloferacaceae</taxon>
        <taxon>Salinirubrum</taxon>
    </lineage>
</organism>